<comment type="caution">
    <text evidence="1">The sequence shown here is derived from an EMBL/GenBank/DDBJ whole genome shotgun (WGS) entry which is preliminary data.</text>
</comment>
<accession>A0ACB8TT96</accession>
<evidence type="ECO:0000313" key="1">
    <source>
        <dbReference type="EMBL" id="KAI0085240.1"/>
    </source>
</evidence>
<sequence>MEATPQQLDALFPHPGNVDIPNTAAKRVPGPVRQAGWTDESTQQARELLKDNHRRWHIFFNDKHFHNHASHHLLAIYAMGADSELLKAAYETHVVYQKPAFPPPEDKKIDTIIDDSNWKDHLGDERYYQAYLAFWTAKLVDKSISITSVLEKYVFSKDANVVPGKTKDAPMMLSRFLGGFLHPLIHCGYGVEFSLPGLIAEGIAQATGQRVEAAAAFPETLFEASKLTGLGSHLANLVISAKPAGSRLDALTILARVSHDPAFAADKIGLPAPDDADENSIGRVIRVAGKRLLTYAEEWTSILTGDHVTTEFLSGKYEEVVWMNTVIYATGGWAGRNQGEDKNKAFNADFFLMHLVTSAVFLPSFLNTLSPHSASVLLKTYFTISLVLYVARGRPALPISSFYANTSANPTPPTSSSASLPAKDTLTPHRAAPNPWLPIIQTTLVHPNEHLCKLQRALWHFADVYGGSPKGRFVDATEGGGAIGLGELDGTLFVRAAGLTADRMRWMKEGQEQGDWDRGGFFKKE</sequence>
<proteinExistence type="predicted"/>
<protein>
    <submittedName>
        <fullName evidence="1">Uncharacterized protein</fullName>
    </submittedName>
</protein>
<organism evidence="1 2">
    <name type="scientific">Irpex rosettiformis</name>
    <dbReference type="NCBI Taxonomy" id="378272"/>
    <lineage>
        <taxon>Eukaryota</taxon>
        <taxon>Fungi</taxon>
        <taxon>Dikarya</taxon>
        <taxon>Basidiomycota</taxon>
        <taxon>Agaricomycotina</taxon>
        <taxon>Agaricomycetes</taxon>
        <taxon>Polyporales</taxon>
        <taxon>Irpicaceae</taxon>
        <taxon>Irpex</taxon>
    </lineage>
</organism>
<dbReference type="EMBL" id="MU274933">
    <property type="protein sequence ID" value="KAI0085240.1"/>
    <property type="molecule type" value="Genomic_DNA"/>
</dbReference>
<reference evidence="1" key="1">
    <citation type="journal article" date="2021" name="Environ. Microbiol.">
        <title>Gene family expansions and transcriptome signatures uncover fungal adaptations to wood decay.</title>
        <authorList>
            <person name="Hage H."/>
            <person name="Miyauchi S."/>
            <person name="Viragh M."/>
            <person name="Drula E."/>
            <person name="Min B."/>
            <person name="Chaduli D."/>
            <person name="Navarro D."/>
            <person name="Favel A."/>
            <person name="Norest M."/>
            <person name="Lesage-Meessen L."/>
            <person name="Balint B."/>
            <person name="Merenyi Z."/>
            <person name="de Eugenio L."/>
            <person name="Morin E."/>
            <person name="Martinez A.T."/>
            <person name="Baldrian P."/>
            <person name="Stursova M."/>
            <person name="Martinez M.J."/>
            <person name="Novotny C."/>
            <person name="Magnuson J.K."/>
            <person name="Spatafora J.W."/>
            <person name="Maurice S."/>
            <person name="Pangilinan J."/>
            <person name="Andreopoulos W."/>
            <person name="LaButti K."/>
            <person name="Hundley H."/>
            <person name="Na H."/>
            <person name="Kuo A."/>
            <person name="Barry K."/>
            <person name="Lipzen A."/>
            <person name="Henrissat B."/>
            <person name="Riley R."/>
            <person name="Ahrendt S."/>
            <person name="Nagy L.G."/>
            <person name="Grigoriev I.V."/>
            <person name="Martin F."/>
            <person name="Rosso M.N."/>
        </authorList>
    </citation>
    <scope>NUCLEOTIDE SEQUENCE</scope>
    <source>
        <strain evidence="1">CBS 384.51</strain>
    </source>
</reference>
<gene>
    <name evidence="1" type="ORF">BDY19DRAFT_896974</name>
</gene>
<keyword evidence="2" id="KW-1185">Reference proteome</keyword>
<dbReference type="Proteomes" id="UP001055072">
    <property type="component" value="Unassembled WGS sequence"/>
</dbReference>
<evidence type="ECO:0000313" key="2">
    <source>
        <dbReference type="Proteomes" id="UP001055072"/>
    </source>
</evidence>
<name>A0ACB8TT96_9APHY</name>